<dbReference type="Pfam" id="PF16355">
    <property type="entry name" value="DUF4982"/>
    <property type="match status" value="1"/>
</dbReference>
<feature type="chain" id="PRO_5020868026" evidence="4">
    <location>
        <begin position="22"/>
        <end position="814"/>
    </location>
</feature>
<feature type="domain" description="Glycoside hydrolase family 2 immunoglobulin-like beta-sandwich" evidence="5">
    <location>
        <begin position="204"/>
        <end position="305"/>
    </location>
</feature>
<keyword evidence="2" id="KW-0378">Hydrolase</keyword>
<reference evidence="9 10" key="1">
    <citation type="submission" date="2019-03" db="EMBL/GenBank/DDBJ databases">
        <authorList>
            <person name="Kim M.K.M."/>
        </authorList>
    </citation>
    <scope>NUCLEOTIDE SEQUENCE [LARGE SCALE GENOMIC DNA]</scope>
    <source>
        <strain evidence="9 10">17J68-12</strain>
    </source>
</reference>
<dbReference type="Gene3D" id="3.20.20.80">
    <property type="entry name" value="Glycosidases"/>
    <property type="match status" value="1"/>
</dbReference>
<feature type="domain" description="Glycoside hydrolase family 2" evidence="8">
    <location>
        <begin position="707"/>
        <end position="808"/>
    </location>
</feature>
<keyword evidence="3" id="KW-0326">Glycosidase</keyword>
<accession>A0A4R1BC32</accession>
<evidence type="ECO:0000259" key="5">
    <source>
        <dbReference type="Pfam" id="PF00703"/>
    </source>
</evidence>
<dbReference type="AlphaFoldDB" id="A0A4R1BC32"/>
<dbReference type="SUPFAM" id="SSF49303">
    <property type="entry name" value="beta-Galactosidase/glucuronidase domain"/>
    <property type="match status" value="1"/>
</dbReference>
<dbReference type="InterPro" id="IPR006102">
    <property type="entry name" value="Ig-like_GH2"/>
</dbReference>
<name>A0A4R1BC32_9BACT</name>
<evidence type="ECO:0000256" key="4">
    <source>
        <dbReference type="SAM" id="SignalP"/>
    </source>
</evidence>
<dbReference type="InterPro" id="IPR036156">
    <property type="entry name" value="Beta-gal/glucu_dom_sf"/>
</dbReference>
<dbReference type="Proteomes" id="UP000295334">
    <property type="component" value="Unassembled WGS sequence"/>
</dbReference>
<evidence type="ECO:0000313" key="9">
    <source>
        <dbReference type="EMBL" id="TCJ14585.1"/>
    </source>
</evidence>
<dbReference type="EMBL" id="SJZI01000042">
    <property type="protein sequence ID" value="TCJ14585.1"/>
    <property type="molecule type" value="Genomic_DNA"/>
</dbReference>
<evidence type="ECO:0000256" key="2">
    <source>
        <dbReference type="ARBA" id="ARBA00022801"/>
    </source>
</evidence>
<keyword evidence="4" id="KW-0732">Signal</keyword>
<dbReference type="InterPro" id="IPR008979">
    <property type="entry name" value="Galactose-bd-like_sf"/>
</dbReference>
<dbReference type="InterPro" id="IPR040605">
    <property type="entry name" value="Glyco_hydro2_dom5"/>
</dbReference>
<dbReference type="SUPFAM" id="SSF49785">
    <property type="entry name" value="Galactose-binding domain-like"/>
    <property type="match status" value="1"/>
</dbReference>
<dbReference type="Pfam" id="PF00703">
    <property type="entry name" value="Glyco_hydro_2"/>
    <property type="match status" value="1"/>
</dbReference>
<dbReference type="InterPro" id="IPR051913">
    <property type="entry name" value="GH2_Domain-Containing"/>
</dbReference>
<dbReference type="InterPro" id="IPR048229">
    <property type="entry name" value="GalB-like"/>
</dbReference>
<feature type="domain" description="DUF4982" evidence="7">
    <location>
        <begin position="631"/>
        <end position="692"/>
    </location>
</feature>
<dbReference type="PROSITE" id="PS00608">
    <property type="entry name" value="GLYCOSYL_HYDROL_F2_2"/>
    <property type="match status" value="1"/>
</dbReference>
<dbReference type="PANTHER" id="PTHR42732">
    <property type="entry name" value="BETA-GALACTOSIDASE"/>
    <property type="match status" value="1"/>
</dbReference>
<feature type="signal peptide" evidence="4">
    <location>
        <begin position="1"/>
        <end position="21"/>
    </location>
</feature>
<protein>
    <submittedName>
        <fullName evidence="9">DUF4982 domain-containing protein</fullName>
    </submittedName>
</protein>
<dbReference type="Gene3D" id="2.60.120.260">
    <property type="entry name" value="Galactose-binding domain-like"/>
    <property type="match status" value="1"/>
</dbReference>
<dbReference type="Gene3D" id="2.60.40.10">
    <property type="entry name" value="Immunoglobulins"/>
    <property type="match status" value="3"/>
</dbReference>
<evidence type="ECO:0000259" key="6">
    <source>
        <dbReference type="Pfam" id="PF02836"/>
    </source>
</evidence>
<organism evidence="9 10">
    <name type="scientific">Flaviaesturariibacter flavus</name>
    <dbReference type="NCBI Taxonomy" id="2502780"/>
    <lineage>
        <taxon>Bacteria</taxon>
        <taxon>Pseudomonadati</taxon>
        <taxon>Bacteroidota</taxon>
        <taxon>Chitinophagia</taxon>
        <taxon>Chitinophagales</taxon>
        <taxon>Chitinophagaceae</taxon>
        <taxon>Flaviaestuariibacter</taxon>
    </lineage>
</organism>
<dbReference type="InterPro" id="IPR032311">
    <property type="entry name" value="DUF4982"/>
</dbReference>
<evidence type="ECO:0000259" key="7">
    <source>
        <dbReference type="Pfam" id="PF16355"/>
    </source>
</evidence>
<dbReference type="PANTHER" id="PTHR42732:SF1">
    <property type="entry name" value="BETA-MANNOSIDASE"/>
    <property type="match status" value="1"/>
</dbReference>
<dbReference type="PRINTS" id="PR00132">
    <property type="entry name" value="GLHYDRLASE2"/>
</dbReference>
<dbReference type="InterPro" id="IPR006101">
    <property type="entry name" value="Glyco_hydro_2"/>
</dbReference>
<dbReference type="Pfam" id="PF18565">
    <property type="entry name" value="Glyco_hydro2_C5"/>
    <property type="match status" value="1"/>
</dbReference>
<keyword evidence="10" id="KW-1185">Reference proteome</keyword>
<comment type="caution">
    <text evidence="9">The sequence shown here is derived from an EMBL/GenBank/DDBJ whole genome shotgun (WGS) entry which is preliminary data.</text>
</comment>
<feature type="domain" description="Glycoside hydrolase family 2 catalytic" evidence="6">
    <location>
        <begin position="313"/>
        <end position="470"/>
    </location>
</feature>
<dbReference type="InterPro" id="IPR023232">
    <property type="entry name" value="Glyco_hydro_2_AS"/>
</dbReference>
<dbReference type="SUPFAM" id="SSF51445">
    <property type="entry name" value="(Trans)glycosidases"/>
    <property type="match status" value="1"/>
</dbReference>
<comment type="similarity">
    <text evidence="1">Belongs to the glycosyl hydrolase 2 family.</text>
</comment>
<dbReference type="OrthoDB" id="9801077at2"/>
<evidence type="ECO:0000256" key="3">
    <source>
        <dbReference type="ARBA" id="ARBA00023295"/>
    </source>
</evidence>
<sequence length="814" mass="90433">MRRKVCCLLSFLVIISFASKAQREVVLLDKDWRFIKADVPKAAAVGFDDAQGERVSVPHDWAIKGPFDKNNDAQIVTVTEDGEKKPALRTGRTGGLPWTGVGWYRKVLPIPAKQKGRRCFIEFDGAMSHAVVYLNGDSIATWPYGYASFSFELTDKIKPGQKNVLAVRLENQEESSRWYPGAGIYRNVRLVFTNPVHVQHWGTYITTPEVNNKQATVHIRTGIQNQSGIEKPVTVVTTIFNSSGKQVAANKVTLAVGKEGVAEQNLAVGNPSLWDIETPYLYRAACTLVVDNKPVDVFETSFGIRTIAFDSNNGFFLNGRQTKINGVCNHHDLGPLGAAVNYRAIERQLQLLKEMGCNGIRTSHNPPAPELLELCDKMGFVVMDEAFDEWKMAKCKNGYNKLFDQWAEKDLRAMIKRDRNHPSVILWSIGNEIAEQKSPNGAATAKFLVDIAHDEDPTRLTTAAFNSLDNAIKNGLADGVDVVGLNYWNYRFAEIHKAHPRWKLIGSETQSTVSSRGEYMFPAVERKSAKYTNRQSSSYGMEAPGWGNSPDVEFAWLDANEYVPGEFVWTGFDYLGEPTPYNNNWPSHSSYFGIIDLAGIPKDLYYLYQSHWAGGKVLHVLPHWNWKGREGALTPVHCYTSFPSVELFVNGKSQGMQRKDTTRYGRYRLRWDSVRYEPGEIKVVAYDDNGKIAATETRKTAGAPYQIKLIADRATIHAGQKDLSFVTVKLLDKEGNLCPVASNNISFQLSGAGTIRGVANGDATNTRVLSGTEIQLFNGQCIVVIQSAERAGSVHLVASSPGLAHAKLDLKVVP</sequence>
<gene>
    <name evidence="9" type="ORF">EPD60_11425</name>
</gene>
<proteinExistence type="inferred from homology"/>
<dbReference type="RefSeq" id="WP_131449575.1">
    <property type="nucleotide sequence ID" value="NZ_SJZI01000042.1"/>
</dbReference>
<evidence type="ECO:0000313" key="10">
    <source>
        <dbReference type="Proteomes" id="UP000295334"/>
    </source>
</evidence>
<evidence type="ECO:0000259" key="8">
    <source>
        <dbReference type="Pfam" id="PF18565"/>
    </source>
</evidence>
<dbReference type="NCBIfam" id="NF041463">
    <property type="entry name" value="GalB"/>
    <property type="match status" value="1"/>
</dbReference>
<evidence type="ECO:0000256" key="1">
    <source>
        <dbReference type="ARBA" id="ARBA00007401"/>
    </source>
</evidence>
<dbReference type="GO" id="GO:0004553">
    <property type="term" value="F:hydrolase activity, hydrolyzing O-glycosyl compounds"/>
    <property type="evidence" value="ECO:0007669"/>
    <property type="project" value="InterPro"/>
</dbReference>
<dbReference type="InterPro" id="IPR013783">
    <property type="entry name" value="Ig-like_fold"/>
</dbReference>
<dbReference type="InterPro" id="IPR017853">
    <property type="entry name" value="GH"/>
</dbReference>
<dbReference type="GO" id="GO:0005975">
    <property type="term" value="P:carbohydrate metabolic process"/>
    <property type="evidence" value="ECO:0007669"/>
    <property type="project" value="InterPro"/>
</dbReference>
<dbReference type="InterPro" id="IPR006103">
    <property type="entry name" value="Glyco_hydro_2_cat"/>
</dbReference>
<dbReference type="Pfam" id="PF02836">
    <property type="entry name" value="Glyco_hydro_2_C"/>
    <property type="match status" value="1"/>
</dbReference>